<dbReference type="Gene3D" id="3.90.550.10">
    <property type="entry name" value="Spore Coat Polysaccharide Biosynthesis Protein SpsA, Chain A"/>
    <property type="match status" value="1"/>
</dbReference>
<gene>
    <name evidence="4" type="ORF">FB467_0293</name>
</gene>
<dbReference type="AlphaFoldDB" id="A0A542YMB3"/>
<evidence type="ECO:0000313" key="5">
    <source>
        <dbReference type="Proteomes" id="UP000319516"/>
    </source>
</evidence>
<feature type="region of interest" description="Disordered" evidence="2">
    <location>
        <begin position="210"/>
        <end position="231"/>
    </location>
</feature>
<proteinExistence type="predicted"/>
<accession>A0A542YMB3</accession>
<feature type="region of interest" description="Disordered" evidence="2">
    <location>
        <begin position="1"/>
        <end position="23"/>
    </location>
</feature>
<evidence type="ECO:0000256" key="1">
    <source>
        <dbReference type="ARBA" id="ARBA00022679"/>
    </source>
</evidence>
<protein>
    <submittedName>
        <fullName evidence="4">Molybdopterin-guanine dinucleotide biosynthesis protein A</fullName>
    </submittedName>
</protein>
<evidence type="ECO:0000259" key="3">
    <source>
        <dbReference type="Pfam" id="PF12804"/>
    </source>
</evidence>
<keyword evidence="5" id="KW-1185">Reference proteome</keyword>
<dbReference type="PANTHER" id="PTHR19136">
    <property type="entry name" value="MOLYBDENUM COFACTOR GUANYLYLTRANSFERASE"/>
    <property type="match status" value="1"/>
</dbReference>
<organism evidence="4 5">
    <name type="scientific">Ornithinicoccus hortensis</name>
    <dbReference type="NCBI Taxonomy" id="82346"/>
    <lineage>
        <taxon>Bacteria</taxon>
        <taxon>Bacillati</taxon>
        <taxon>Actinomycetota</taxon>
        <taxon>Actinomycetes</taxon>
        <taxon>Micrococcales</taxon>
        <taxon>Intrasporangiaceae</taxon>
        <taxon>Ornithinicoccus</taxon>
    </lineage>
</organism>
<dbReference type="OrthoDB" id="4408226at2"/>
<reference evidence="4 5" key="1">
    <citation type="submission" date="2019-06" db="EMBL/GenBank/DDBJ databases">
        <title>Sequencing the genomes of 1000 actinobacteria strains.</title>
        <authorList>
            <person name="Klenk H.-P."/>
        </authorList>
    </citation>
    <scope>NUCLEOTIDE SEQUENCE [LARGE SCALE GENOMIC DNA]</scope>
    <source>
        <strain evidence="4 5">DSM 12335</strain>
    </source>
</reference>
<dbReference type="GO" id="GO:0016779">
    <property type="term" value="F:nucleotidyltransferase activity"/>
    <property type="evidence" value="ECO:0007669"/>
    <property type="project" value="TreeGrafter"/>
</dbReference>
<dbReference type="Proteomes" id="UP000319516">
    <property type="component" value="Unassembled WGS sequence"/>
</dbReference>
<evidence type="ECO:0000313" key="4">
    <source>
        <dbReference type="EMBL" id="TQL49228.1"/>
    </source>
</evidence>
<dbReference type="SUPFAM" id="SSF53448">
    <property type="entry name" value="Nucleotide-diphospho-sugar transferases"/>
    <property type="match status" value="1"/>
</dbReference>
<dbReference type="InterPro" id="IPR029044">
    <property type="entry name" value="Nucleotide-diphossugar_trans"/>
</dbReference>
<sequence length="231" mass="23961">MTPADFPARDAQPDGPGRSGPEHDVIVLAGGRGERLGGVDKSAVRVAGRSLLDRVLAATTAARRVVVVGPVEVTDPVLVTREDPPGGGPAAGIAAGFAALPGPRAPWTLVLAVDQPGAAPAVRALLGVLDTVDPEVDVVSPVHPEGYRQWLLAAYRTDRLAAALGGADWHGTSVRRLVRDLAFAEVQVAAEHVGDLDTWEDAAVWERRLAGEDEALPGEPDRLPGGDGSMP</sequence>
<dbReference type="RefSeq" id="WP_141783509.1">
    <property type="nucleotide sequence ID" value="NZ_BAAAIK010000003.1"/>
</dbReference>
<dbReference type="EMBL" id="VFOP01000001">
    <property type="protein sequence ID" value="TQL49228.1"/>
    <property type="molecule type" value="Genomic_DNA"/>
</dbReference>
<dbReference type="Pfam" id="PF12804">
    <property type="entry name" value="NTP_transf_3"/>
    <property type="match status" value="1"/>
</dbReference>
<comment type="caution">
    <text evidence="4">The sequence shown here is derived from an EMBL/GenBank/DDBJ whole genome shotgun (WGS) entry which is preliminary data.</text>
</comment>
<feature type="domain" description="MobA-like NTP transferase" evidence="3">
    <location>
        <begin position="25"/>
        <end position="179"/>
    </location>
</feature>
<evidence type="ECO:0000256" key="2">
    <source>
        <dbReference type="SAM" id="MobiDB-lite"/>
    </source>
</evidence>
<dbReference type="PANTHER" id="PTHR19136:SF81">
    <property type="entry name" value="MOLYBDENUM COFACTOR GUANYLYLTRANSFERASE"/>
    <property type="match status" value="1"/>
</dbReference>
<name>A0A542YMB3_9MICO</name>
<dbReference type="InterPro" id="IPR025877">
    <property type="entry name" value="MobA-like_NTP_Trfase"/>
</dbReference>
<keyword evidence="1" id="KW-0808">Transferase</keyword>